<gene>
    <name evidence="1" type="ORF">WKI68_05825</name>
</gene>
<sequence>MGTFQVVAMMYDDDTCRLECEFDPTRFDVAAGEEFLSRLCATLADLCEQLTG</sequence>
<evidence type="ECO:0000313" key="2">
    <source>
        <dbReference type="Proteomes" id="UP001382904"/>
    </source>
</evidence>
<protein>
    <submittedName>
        <fullName evidence="1">Uncharacterized protein</fullName>
    </submittedName>
</protein>
<dbReference type="EMBL" id="JBBKAM010000002">
    <property type="protein sequence ID" value="MEJ8641118.1"/>
    <property type="molecule type" value="Genomic_DNA"/>
</dbReference>
<evidence type="ECO:0000313" key="1">
    <source>
        <dbReference type="EMBL" id="MEJ8641118.1"/>
    </source>
</evidence>
<organism evidence="1 2">
    <name type="scientific">Streptomyces caledonius</name>
    <dbReference type="NCBI Taxonomy" id="3134107"/>
    <lineage>
        <taxon>Bacteria</taxon>
        <taxon>Bacillati</taxon>
        <taxon>Actinomycetota</taxon>
        <taxon>Actinomycetes</taxon>
        <taxon>Kitasatosporales</taxon>
        <taxon>Streptomycetaceae</taxon>
        <taxon>Streptomyces</taxon>
    </lineage>
</organism>
<accession>A0ABU8TZR9</accession>
<keyword evidence="2" id="KW-1185">Reference proteome</keyword>
<reference evidence="1 2" key="1">
    <citation type="submission" date="2024-03" db="EMBL/GenBank/DDBJ databases">
        <title>Novel Streptomyces species of biotechnological and ecological value are a feature of Machair soil.</title>
        <authorList>
            <person name="Prole J.R."/>
            <person name="Goodfellow M."/>
            <person name="Allenby N."/>
            <person name="Ward A.C."/>
        </authorList>
    </citation>
    <scope>NUCLEOTIDE SEQUENCE [LARGE SCALE GENOMIC DNA]</scope>
    <source>
        <strain evidence="1 2">MS1.HAVA.3</strain>
    </source>
</reference>
<dbReference type="Proteomes" id="UP001382904">
    <property type="component" value="Unassembled WGS sequence"/>
</dbReference>
<comment type="caution">
    <text evidence="1">The sequence shown here is derived from an EMBL/GenBank/DDBJ whole genome shotgun (WGS) entry which is preliminary data.</text>
</comment>
<proteinExistence type="predicted"/>
<name>A0ABU8TZR9_9ACTN</name>